<gene>
    <name evidence="7" type="ORF">COV74_03825</name>
</gene>
<dbReference type="PANTHER" id="PTHR30028">
    <property type="entry name" value="UPF0014 INNER MEMBRANE PROTEIN YBBM-RELATED"/>
    <property type="match status" value="1"/>
</dbReference>
<evidence type="ECO:0000256" key="4">
    <source>
        <dbReference type="ARBA" id="ARBA00022989"/>
    </source>
</evidence>
<keyword evidence="3 6" id="KW-0812">Transmembrane</keyword>
<comment type="subcellular location">
    <subcellularLocation>
        <location evidence="1">Membrane</location>
        <topology evidence="1">Multi-pass membrane protein</topology>
    </subcellularLocation>
</comment>
<protein>
    <recommendedName>
        <fullName evidence="9">ABC transporter permease</fullName>
    </recommendedName>
</protein>
<evidence type="ECO:0000256" key="1">
    <source>
        <dbReference type="ARBA" id="ARBA00004141"/>
    </source>
</evidence>
<dbReference type="EMBL" id="PCVY01000037">
    <property type="protein sequence ID" value="PIQ86704.1"/>
    <property type="molecule type" value="Genomic_DNA"/>
</dbReference>
<dbReference type="InterPro" id="IPR005226">
    <property type="entry name" value="UPF0014_fam"/>
</dbReference>
<dbReference type="PANTHER" id="PTHR30028:SF0">
    <property type="entry name" value="PROTEIN ALUMINUM SENSITIVE 3"/>
    <property type="match status" value="1"/>
</dbReference>
<keyword evidence="5 6" id="KW-0472">Membrane</keyword>
<accession>A0A2H0LSR0</accession>
<dbReference type="GO" id="GO:0005886">
    <property type="term" value="C:plasma membrane"/>
    <property type="evidence" value="ECO:0007669"/>
    <property type="project" value="TreeGrafter"/>
</dbReference>
<feature type="transmembrane region" description="Helical" evidence="6">
    <location>
        <begin position="207"/>
        <end position="229"/>
    </location>
</feature>
<comment type="similarity">
    <text evidence="2">Belongs to the UPF0014 family.</text>
</comment>
<reference evidence="7 8" key="1">
    <citation type="submission" date="2017-09" db="EMBL/GenBank/DDBJ databases">
        <title>Depth-based differentiation of microbial function through sediment-hosted aquifers and enrichment of novel symbionts in the deep terrestrial subsurface.</title>
        <authorList>
            <person name="Probst A.J."/>
            <person name="Ladd B."/>
            <person name="Jarett J.K."/>
            <person name="Geller-Mcgrath D.E."/>
            <person name="Sieber C.M."/>
            <person name="Emerson J.B."/>
            <person name="Anantharaman K."/>
            <person name="Thomas B.C."/>
            <person name="Malmstrom R."/>
            <person name="Stieglmeier M."/>
            <person name="Klingl A."/>
            <person name="Woyke T."/>
            <person name="Ryan C.M."/>
            <person name="Banfield J.F."/>
        </authorList>
    </citation>
    <scope>NUCLEOTIDE SEQUENCE [LARGE SCALE GENOMIC DNA]</scope>
    <source>
        <strain evidence="7">CG11_big_fil_rev_8_21_14_0_20_45_26</strain>
    </source>
</reference>
<evidence type="ECO:0000313" key="8">
    <source>
        <dbReference type="Proteomes" id="UP000230859"/>
    </source>
</evidence>
<feature type="transmembrane region" description="Helical" evidence="6">
    <location>
        <begin position="127"/>
        <end position="147"/>
    </location>
</feature>
<dbReference type="Pfam" id="PF03649">
    <property type="entry name" value="UPF0014"/>
    <property type="match status" value="1"/>
</dbReference>
<feature type="transmembrane region" description="Helical" evidence="6">
    <location>
        <begin position="95"/>
        <end position="115"/>
    </location>
</feature>
<dbReference type="AlphaFoldDB" id="A0A2H0LSR0"/>
<evidence type="ECO:0000256" key="2">
    <source>
        <dbReference type="ARBA" id="ARBA00005268"/>
    </source>
</evidence>
<feature type="transmembrane region" description="Helical" evidence="6">
    <location>
        <begin position="65"/>
        <end position="83"/>
    </location>
</feature>
<name>A0A2H0LSR0_9BACT</name>
<feature type="transmembrane region" description="Helical" evidence="6">
    <location>
        <begin position="167"/>
        <end position="187"/>
    </location>
</feature>
<evidence type="ECO:0000256" key="3">
    <source>
        <dbReference type="ARBA" id="ARBA00022692"/>
    </source>
</evidence>
<evidence type="ECO:0008006" key="9">
    <source>
        <dbReference type="Google" id="ProtNLM"/>
    </source>
</evidence>
<sequence length="234" mass="25748">MNIGVYDISLIRLSLAFIPVLGVAFVYWRWSHQEKVIYDGTVRMLVQLLLIGFALNFIFAANHPILMLCVLCFMLAVASWIALRPMQALRLKLYPVTLLAISTGGITMLILIIFGVLGLSNWNQPRYIIPLAGMIFANAMNSVSLAAERLQAEMKRDQLFEEARSAAFRAALLPTINSFFAVGLVSIPGMMTGQILAGVSPFIAARYQIMVMCMILGAAGIASAVYLSFQKPKP</sequence>
<feature type="transmembrane region" description="Helical" evidence="6">
    <location>
        <begin position="6"/>
        <end position="28"/>
    </location>
</feature>
<dbReference type="Proteomes" id="UP000230859">
    <property type="component" value="Unassembled WGS sequence"/>
</dbReference>
<evidence type="ECO:0000313" key="7">
    <source>
        <dbReference type="EMBL" id="PIQ86704.1"/>
    </source>
</evidence>
<keyword evidence="4 6" id="KW-1133">Transmembrane helix</keyword>
<proteinExistence type="inferred from homology"/>
<organism evidence="7 8">
    <name type="scientific">Candidatus Abzuiibacterium crystallinum</name>
    <dbReference type="NCBI Taxonomy" id="1974748"/>
    <lineage>
        <taxon>Bacteria</taxon>
        <taxon>Pseudomonadati</taxon>
        <taxon>Candidatus Omnitrophota</taxon>
        <taxon>Candidatus Abzuiibacterium</taxon>
    </lineage>
</organism>
<comment type="caution">
    <text evidence="7">The sequence shown here is derived from an EMBL/GenBank/DDBJ whole genome shotgun (WGS) entry which is preliminary data.</text>
</comment>
<evidence type="ECO:0000256" key="6">
    <source>
        <dbReference type="SAM" id="Phobius"/>
    </source>
</evidence>
<evidence type="ECO:0000256" key="5">
    <source>
        <dbReference type="ARBA" id="ARBA00023136"/>
    </source>
</evidence>
<feature type="transmembrane region" description="Helical" evidence="6">
    <location>
        <begin position="40"/>
        <end position="59"/>
    </location>
</feature>